<dbReference type="EMBL" id="QSTW01000006">
    <property type="protein sequence ID" value="RGM91776.1"/>
    <property type="molecule type" value="Genomic_DNA"/>
</dbReference>
<comment type="caution">
    <text evidence="4">The sequence shown here is derived from an EMBL/GenBank/DDBJ whole genome shotgun (WGS) entry which is preliminary data.</text>
</comment>
<accession>A0A3E4Z9U2</accession>
<dbReference type="Proteomes" id="UP000260814">
    <property type="component" value="Unassembled WGS sequence"/>
</dbReference>
<dbReference type="Pfam" id="PF00535">
    <property type="entry name" value="Glycos_transf_2"/>
    <property type="match status" value="1"/>
</dbReference>
<sequence>MNTPLISIIIPVYKAEKYLHCCVDSVLAQSFTNFELILIDDGSPDNSGTICDEYAKQDRRIKVFHQENQGVSAARNLGIEQAKGEWIAFIDSDDWVENTMYEEMYHAASLANADIAGCNFWEILPTHASVINTFYTSQSLFLADIISSNWGVVWKLLIKKYLFTDYKIRFPQNLNGGEDYLVCVQLLVKAKQTICINKPLYHYNRCNGQSIITTSTLTNTYDQIKATDLVIYFLQKEGLLEKFSSEIKIRQFHAKLPLLTQNPKEWKKLYPQSNFLYKELLNSPKSKLFAFLLLHCNSSLINFFYKRLIKPKAI</sequence>
<dbReference type="RefSeq" id="WP_117701638.1">
    <property type="nucleotide sequence ID" value="NZ_CAUECO010000036.1"/>
</dbReference>
<name>A0A3E4Z9U2_9BACT</name>
<keyword evidence="2 4" id="KW-0808">Transferase</keyword>
<gene>
    <name evidence="5" type="ORF">DW035_06100</name>
    <name evidence="4" type="ORF">DXB87_06870</name>
</gene>
<evidence type="ECO:0000313" key="5">
    <source>
        <dbReference type="EMBL" id="RHL15919.1"/>
    </source>
</evidence>
<dbReference type="EMBL" id="QROI01000008">
    <property type="protein sequence ID" value="RHL15919.1"/>
    <property type="molecule type" value="Genomic_DNA"/>
</dbReference>
<evidence type="ECO:0000256" key="2">
    <source>
        <dbReference type="ARBA" id="ARBA00022679"/>
    </source>
</evidence>
<dbReference type="Proteomes" id="UP000284916">
    <property type="component" value="Unassembled WGS sequence"/>
</dbReference>
<evidence type="ECO:0000313" key="7">
    <source>
        <dbReference type="Proteomes" id="UP000284916"/>
    </source>
</evidence>
<dbReference type="AlphaFoldDB" id="A0A3E4Z9U2"/>
<feature type="domain" description="Glycosyltransferase 2-like" evidence="3">
    <location>
        <begin position="7"/>
        <end position="121"/>
    </location>
</feature>
<dbReference type="Gene3D" id="3.90.550.10">
    <property type="entry name" value="Spore Coat Polysaccharide Biosynthesis Protein SpsA, Chain A"/>
    <property type="match status" value="1"/>
</dbReference>
<evidence type="ECO:0000313" key="6">
    <source>
        <dbReference type="Proteomes" id="UP000260814"/>
    </source>
</evidence>
<dbReference type="PANTHER" id="PTHR22916:SF51">
    <property type="entry name" value="GLYCOSYLTRANSFERASE EPSH-RELATED"/>
    <property type="match status" value="1"/>
</dbReference>
<dbReference type="PANTHER" id="PTHR22916">
    <property type="entry name" value="GLYCOSYLTRANSFERASE"/>
    <property type="match status" value="1"/>
</dbReference>
<keyword evidence="1" id="KW-0328">Glycosyltransferase</keyword>
<evidence type="ECO:0000259" key="3">
    <source>
        <dbReference type="Pfam" id="PF00535"/>
    </source>
</evidence>
<proteinExistence type="predicted"/>
<organism evidence="4 6">
    <name type="scientific">Phocaeicola plebeius</name>
    <dbReference type="NCBI Taxonomy" id="310297"/>
    <lineage>
        <taxon>Bacteria</taxon>
        <taxon>Pseudomonadati</taxon>
        <taxon>Bacteroidota</taxon>
        <taxon>Bacteroidia</taxon>
        <taxon>Bacteroidales</taxon>
        <taxon>Bacteroidaceae</taxon>
        <taxon>Phocaeicola</taxon>
    </lineage>
</organism>
<evidence type="ECO:0000313" key="4">
    <source>
        <dbReference type="EMBL" id="RGM91776.1"/>
    </source>
</evidence>
<evidence type="ECO:0000256" key="1">
    <source>
        <dbReference type="ARBA" id="ARBA00022676"/>
    </source>
</evidence>
<dbReference type="InterPro" id="IPR001173">
    <property type="entry name" value="Glyco_trans_2-like"/>
</dbReference>
<dbReference type="InterPro" id="IPR029044">
    <property type="entry name" value="Nucleotide-diphossugar_trans"/>
</dbReference>
<dbReference type="SUPFAM" id="SSF53448">
    <property type="entry name" value="Nucleotide-diphospho-sugar transferases"/>
    <property type="match status" value="1"/>
</dbReference>
<reference evidence="6 7" key="1">
    <citation type="submission" date="2018-08" db="EMBL/GenBank/DDBJ databases">
        <title>A genome reference for cultivated species of the human gut microbiota.</title>
        <authorList>
            <person name="Zou Y."/>
            <person name="Xue W."/>
            <person name="Luo G."/>
        </authorList>
    </citation>
    <scope>NUCLEOTIDE SEQUENCE [LARGE SCALE GENOMIC DNA]</scope>
    <source>
        <strain evidence="5 7">AF39-11</strain>
        <strain evidence="4 6">OM06-2</strain>
    </source>
</reference>
<protein>
    <submittedName>
        <fullName evidence="4">Glycosyltransferase</fullName>
    </submittedName>
</protein>
<dbReference type="GO" id="GO:0016758">
    <property type="term" value="F:hexosyltransferase activity"/>
    <property type="evidence" value="ECO:0007669"/>
    <property type="project" value="UniProtKB-ARBA"/>
</dbReference>
<dbReference type="CDD" id="cd00761">
    <property type="entry name" value="Glyco_tranf_GTA_type"/>
    <property type="match status" value="1"/>
</dbReference>